<reference evidence="4 5" key="1">
    <citation type="journal article" date="2009" name="Stand. Genomic Sci.">
        <title>Complete genome sequence of Rhodothermus marinus type strain (R-10).</title>
        <authorList>
            <person name="Nolan M."/>
            <person name="Tindall B.J."/>
            <person name="Pomrenke H."/>
            <person name="Lapidus A."/>
            <person name="Copeland A."/>
            <person name="Glavina Del Rio T."/>
            <person name="Lucas S."/>
            <person name="Chen F."/>
            <person name="Tice H."/>
            <person name="Cheng J.F."/>
            <person name="Saunders E."/>
            <person name="Han C."/>
            <person name="Bruce D."/>
            <person name="Goodwin L."/>
            <person name="Chain P."/>
            <person name="Pitluck S."/>
            <person name="Ovchinikova G."/>
            <person name="Pati A."/>
            <person name="Ivanova N."/>
            <person name="Mavromatis K."/>
            <person name="Chen A."/>
            <person name="Palaniappan K."/>
            <person name="Land M."/>
            <person name="Hauser L."/>
            <person name="Chang Y.J."/>
            <person name="Jeffries C.D."/>
            <person name="Brettin T."/>
            <person name="Goker M."/>
            <person name="Bristow J."/>
            <person name="Eisen J.A."/>
            <person name="Markowitz V."/>
            <person name="Hugenholtz P."/>
            <person name="Kyrpides N.C."/>
            <person name="Klenk H.P."/>
            <person name="Detter J.C."/>
        </authorList>
    </citation>
    <scope>NUCLEOTIDE SEQUENCE [LARGE SCALE GENOMIC DNA]</scope>
    <source>
        <strain evidence="5">ATCC 43812 / DSM 4252 / R-10</strain>
    </source>
</reference>
<dbReference type="EMBL" id="CP001807">
    <property type="protein sequence ID" value="ACY48084.1"/>
    <property type="molecule type" value="Genomic_DNA"/>
</dbReference>
<dbReference type="STRING" id="518766.Rmar_1194"/>
<feature type="transmembrane region" description="Helical" evidence="3">
    <location>
        <begin position="238"/>
        <end position="257"/>
    </location>
</feature>
<dbReference type="OrthoDB" id="9785831at2"/>
<feature type="transmembrane region" description="Helical" evidence="3">
    <location>
        <begin position="263"/>
        <end position="283"/>
    </location>
</feature>
<dbReference type="GO" id="GO:0016780">
    <property type="term" value="F:phosphotransferase activity, for other substituted phosphate groups"/>
    <property type="evidence" value="ECO:0007669"/>
    <property type="project" value="InterPro"/>
</dbReference>
<evidence type="ECO:0000256" key="3">
    <source>
        <dbReference type="SAM" id="Phobius"/>
    </source>
</evidence>
<dbReference type="InterPro" id="IPR000462">
    <property type="entry name" value="CDP-OH_P_trans"/>
</dbReference>
<feature type="transmembrane region" description="Helical" evidence="3">
    <location>
        <begin position="66"/>
        <end position="83"/>
    </location>
</feature>
<protein>
    <submittedName>
        <fullName evidence="4">CDP-alcohol phosphatidyltransferase</fullName>
    </submittedName>
</protein>
<evidence type="ECO:0000313" key="4">
    <source>
        <dbReference type="EMBL" id="ACY48084.1"/>
    </source>
</evidence>
<gene>
    <name evidence="4" type="ordered locus">Rmar_1194</name>
</gene>
<accession>D0MHX6</accession>
<comment type="similarity">
    <text evidence="2">Belongs to the CDP-alcohol phosphatidyltransferase class-I family.</text>
</comment>
<dbReference type="HOGENOM" id="CLU_080644_0_0_10"/>
<evidence type="ECO:0000256" key="2">
    <source>
        <dbReference type="RuleBase" id="RU003750"/>
    </source>
</evidence>
<dbReference type="GO" id="GO:0016020">
    <property type="term" value="C:membrane"/>
    <property type="evidence" value="ECO:0007669"/>
    <property type="project" value="InterPro"/>
</dbReference>
<dbReference type="Gene3D" id="1.20.120.1760">
    <property type="match status" value="1"/>
</dbReference>
<proteinExistence type="inferred from homology"/>
<dbReference type="Proteomes" id="UP000002221">
    <property type="component" value="Chromosome"/>
</dbReference>
<feature type="transmembrane region" description="Helical" evidence="3">
    <location>
        <begin position="103"/>
        <end position="124"/>
    </location>
</feature>
<dbReference type="KEGG" id="rmr:Rmar_1194"/>
<dbReference type="AlphaFoldDB" id="D0MHX6"/>
<dbReference type="InterPro" id="IPR043130">
    <property type="entry name" value="CDP-OH_PTrfase_TM_dom"/>
</dbReference>
<organism evidence="4 5">
    <name type="scientific">Rhodothermus marinus (strain ATCC 43812 / DSM 4252 / R-10)</name>
    <name type="common">Rhodothermus obamensis</name>
    <dbReference type="NCBI Taxonomy" id="518766"/>
    <lineage>
        <taxon>Bacteria</taxon>
        <taxon>Pseudomonadati</taxon>
        <taxon>Rhodothermota</taxon>
        <taxon>Rhodothermia</taxon>
        <taxon>Rhodothermales</taxon>
        <taxon>Rhodothermaceae</taxon>
        <taxon>Rhodothermus</taxon>
    </lineage>
</organism>
<dbReference type="InterPro" id="IPR048254">
    <property type="entry name" value="CDP_ALCOHOL_P_TRANSF_CS"/>
</dbReference>
<evidence type="ECO:0000313" key="5">
    <source>
        <dbReference type="Proteomes" id="UP000002221"/>
    </source>
</evidence>
<keyword evidence="3" id="KW-1133">Transmembrane helix</keyword>
<name>D0MHX6_RHOM4</name>
<keyword evidence="3" id="KW-0472">Membrane</keyword>
<dbReference type="Pfam" id="PF01066">
    <property type="entry name" value="CDP-OH_P_transf"/>
    <property type="match status" value="1"/>
</dbReference>
<evidence type="ECO:0000256" key="1">
    <source>
        <dbReference type="ARBA" id="ARBA00022679"/>
    </source>
</evidence>
<keyword evidence="1 2" id="KW-0808">Transferase</keyword>
<dbReference type="GO" id="GO:0008654">
    <property type="term" value="P:phospholipid biosynthetic process"/>
    <property type="evidence" value="ECO:0007669"/>
    <property type="project" value="InterPro"/>
</dbReference>
<dbReference type="eggNOG" id="COG0558">
    <property type="taxonomic scope" value="Bacteria"/>
</dbReference>
<sequence length="311" mass="35855">MQGTTEARRAWRTPEIEEPTNRYFIHPLSWALVQRLARWGVHPNTVSLVGLALGAGAAVAYYHYPLWWACVLGFLLMIGWHVMDGADGQLARLTGRTSEIGKVLDGLCDHGTFVLIYISLALATYPSAGWIAWALAVLAGVSHIVQASTYEFQRQSYDYWVHNKQNARPVTPEVFRATLAEKRGLARWMGQLYLVYLRVQYGVGAADLELMGLLEEAREKFAYPEKARQMYRYVHRPLVRRWAIMSSNYRTLAIFIACLYGKPLAFFVFELVVLNLIFLLLVVQLRIRNRRFRLWLRRHLEGKPADAWLQR</sequence>
<dbReference type="RefSeq" id="WP_012843696.1">
    <property type="nucleotide sequence ID" value="NC_013501.1"/>
</dbReference>
<dbReference type="PROSITE" id="PS00379">
    <property type="entry name" value="CDP_ALCOHOL_P_TRANSF"/>
    <property type="match status" value="1"/>
</dbReference>
<keyword evidence="5" id="KW-1185">Reference proteome</keyword>
<keyword evidence="3" id="KW-0812">Transmembrane</keyword>